<protein>
    <recommendedName>
        <fullName evidence="3">Arylamine N-acetyltransferase</fullName>
    </recommendedName>
</protein>
<dbReference type="SUPFAM" id="SSF54001">
    <property type="entry name" value="Cysteine proteinases"/>
    <property type="match status" value="1"/>
</dbReference>
<evidence type="ECO:0000313" key="1">
    <source>
        <dbReference type="EMBL" id="MFD2628896.1"/>
    </source>
</evidence>
<evidence type="ECO:0008006" key="3">
    <source>
        <dbReference type="Google" id="ProtNLM"/>
    </source>
</evidence>
<reference evidence="2" key="1">
    <citation type="journal article" date="2019" name="Int. J. Syst. Evol. Microbiol.">
        <title>The Global Catalogue of Microorganisms (GCM) 10K type strain sequencing project: providing services to taxonomists for standard genome sequencing and annotation.</title>
        <authorList>
            <consortium name="The Broad Institute Genomics Platform"/>
            <consortium name="The Broad Institute Genome Sequencing Center for Infectious Disease"/>
            <person name="Wu L."/>
            <person name="Ma J."/>
        </authorList>
    </citation>
    <scope>NUCLEOTIDE SEQUENCE [LARGE SCALE GENOMIC DNA]</scope>
    <source>
        <strain evidence="2">TISTR 1858</strain>
    </source>
</reference>
<proteinExistence type="predicted"/>
<evidence type="ECO:0000313" key="2">
    <source>
        <dbReference type="Proteomes" id="UP001597451"/>
    </source>
</evidence>
<name>A0ABW5PZV9_9BACI</name>
<dbReference type="Proteomes" id="UP001597451">
    <property type="component" value="Unassembled WGS sequence"/>
</dbReference>
<dbReference type="EMBL" id="JBHUMX010000023">
    <property type="protein sequence ID" value="MFD2628896.1"/>
    <property type="molecule type" value="Genomic_DNA"/>
</dbReference>
<comment type="caution">
    <text evidence="1">The sequence shown here is derived from an EMBL/GenBank/DDBJ whole genome shotgun (WGS) entry which is preliminary data.</text>
</comment>
<accession>A0ABW5PZV9</accession>
<sequence length="252" mass="29280">MLHIPNEIQSVWGRFDDFPMETLTKMWIHLQEKRGRQRSVSEMKEHREQHGVTGNCFDLSLWLLDEFKRAGIPAYPIGHHLGEEHAHVAIMALDSEGKRYFCDLGDQWLKPLPIDARAEDGIRLKGHFPAAEIQFEAHGESLEIQYYRPNGKASRQVFDLASINRRDFLKGAEASQKIIKPKPLLECRVPYKSGKAHWEFYNWESCLSTEEGLIREPLLQSVDEWVEKLHAQTNYDQDILKQVLEAYKKIAT</sequence>
<organism evidence="1 2">
    <name type="scientific">Oceanobacillus kapialis</name>
    <dbReference type="NCBI Taxonomy" id="481353"/>
    <lineage>
        <taxon>Bacteria</taxon>
        <taxon>Bacillati</taxon>
        <taxon>Bacillota</taxon>
        <taxon>Bacilli</taxon>
        <taxon>Bacillales</taxon>
        <taxon>Bacillaceae</taxon>
        <taxon>Oceanobacillus</taxon>
    </lineage>
</organism>
<keyword evidence="2" id="KW-1185">Reference proteome</keyword>
<gene>
    <name evidence="1" type="ORF">ACFSUN_08875</name>
</gene>
<dbReference type="InterPro" id="IPR038765">
    <property type="entry name" value="Papain-like_cys_pep_sf"/>
</dbReference>
<dbReference type="RefSeq" id="WP_379561655.1">
    <property type="nucleotide sequence ID" value="NZ_CP085256.1"/>
</dbReference>